<evidence type="ECO:0000256" key="2">
    <source>
        <dbReference type="ARBA" id="ARBA00022741"/>
    </source>
</evidence>
<evidence type="ECO:0000256" key="4">
    <source>
        <dbReference type="ARBA" id="ARBA00022840"/>
    </source>
</evidence>
<dbReference type="PANTHER" id="PTHR47987">
    <property type="entry name" value="OS08G0249100 PROTEIN"/>
    <property type="match status" value="1"/>
</dbReference>
<dbReference type="InterPro" id="IPR046958">
    <property type="entry name" value="RBK1/2/STUNTED"/>
</dbReference>
<comment type="caution">
    <text evidence="8">The sequence shown here is derived from an EMBL/GenBank/DDBJ whole genome shotgun (WGS) entry which is preliminary data.</text>
</comment>
<keyword evidence="4 5" id="KW-0067">ATP-binding</keyword>
<dbReference type="SUPFAM" id="SSF56112">
    <property type="entry name" value="Protein kinase-like (PK-like)"/>
    <property type="match status" value="1"/>
</dbReference>
<proteinExistence type="predicted"/>
<evidence type="ECO:0000256" key="3">
    <source>
        <dbReference type="ARBA" id="ARBA00022777"/>
    </source>
</evidence>
<feature type="domain" description="Protein kinase" evidence="7">
    <location>
        <begin position="264"/>
        <end position="539"/>
    </location>
</feature>
<keyword evidence="9" id="KW-1185">Reference proteome</keyword>
<dbReference type="AlphaFoldDB" id="A0AAD3SJ43"/>
<keyword evidence="2 5" id="KW-0547">Nucleotide-binding</keyword>
<dbReference type="SMART" id="SM00220">
    <property type="entry name" value="S_TKc"/>
    <property type="match status" value="1"/>
</dbReference>
<dbReference type="Proteomes" id="UP001279734">
    <property type="component" value="Unassembled WGS sequence"/>
</dbReference>
<dbReference type="EMBL" id="BSYO01000011">
    <property type="protein sequence ID" value="GMH11381.1"/>
    <property type="molecule type" value="Genomic_DNA"/>
</dbReference>
<dbReference type="GO" id="GO:0004672">
    <property type="term" value="F:protein kinase activity"/>
    <property type="evidence" value="ECO:0007669"/>
    <property type="project" value="InterPro"/>
</dbReference>
<dbReference type="PROSITE" id="PS50011">
    <property type="entry name" value="PROTEIN_KINASE_DOM"/>
    <property type="match status" value="1"/>
</dbReference>
<feature type="compositionally biased region" description="Basic and acidic residues" evidence="6">
    <location>
        <begin position="201"/>
        <end position="211"/>
    </location>
</feature>
<dbReference type="Pfam" id="PF00069">
    <property type="entry name" value="Pkinase"/>
    <property type="match status" value="1"/>
</dbReference>
<feature type="region of interest" description="Disordered" evidence="6">
    <location>
        <begin position="189"/>
        <end position="211"/>
    </location>
</feature>
<dbReference type="InterPro" id="IPR017441">
    <property type="entry name" value="Protein_kinase_ATP_BS"/>
</dbReference>
<name>A0AAD3SJ43_NEPGR</name>
<feature type="binding site" evidence="5">
    <location>
        <position position="292"/>
    </location>
    <ligand>
        <name>ATP</name>
        <dbReference type="ChEBI" id="CHEBI:30616"/>
    </ligand>
</feature>
<dbReference type="Gene3D" id="1.10.510.10">
    <property type="entry name" value="Transferase(Phosphotransferase) domain 1"/>
    <property type="match status" value="1"/>
</dbReference>
<dbReference type="PROSITE" id="PS00108">
    <property type="entry name" value="PROTEIN_KINASE_ST"/>
    <property type="match status" value="1"/>
</dbReference>
<evidence type="ECO:0000313" key="8">
    <source>
        <dbReference type="EMBL" id="GMH11381.1"/>
    </source>
</evidence>
<dbReference type="PROSITE" id="PS00107">
    <property type="entry name" value="PROTEIN_KINASE_ATP"/>
    <property type="match status" value="1"/>
</dbReference>
<accession>A0AAD3SJ43</accession>
<dbReference type="InterPro" id="IPR008271">
    <property type="entry name" value="Ser/Thr_kinase_AS"/>
</dbReference>
<keyword evidence="1" id="KW-0808">Transferase</keyword>
<dbReference type="FunFam" id="1.10.510.10:FF:000284">
    <property type="entry name" value="Putative receptor-like serine/threonine-protein kinase"/>
    <property type="match status" value="1"/>
</dbReference>
<evidence type="ECO:0000256" key="1">
    <source>
        <dbReference type="ARBA" id="ARBA00022679"/>
    </source>
</evidence>
<evidence type="ECO:0000259" key="7">
    <source>
        <dbReference type="PROSITE" id="PS50011"/>
    </source>
</evidence>
<keyword evidence="3" id="KW-0418">Kinase</keyword>
<dbReference type="FunFam" id="3.30.200.20:FF:000268">
    <property type="entry name" value="probable receptor-like serine/threonine-protein kinase At5g57670"/>
    <property type="match status" value="1"/>
</dbReference>
<reference evidence="8" key="1">
    <citation type="submission" date="2023-05" db="EMBL/GenBank/DDBJ databases">
        <title>Nepenthes gracilis genome sequencing.</title>
        <authorList>
            <person name="Fukushima K."/>
        </authorList>
    </citation>
    <scope>NUCLEOTIDE SEQUENCE</scope>
    <source>
        <strain evidence="8">SING2019-196</strain>
    </source>
</reference>
<sequence length="601" mass="66993">MKVSRGSSARNILVCEVKQCDSATLVVGTSKTYYTIQSPASVAKYYARKLLHSFSVFAVDNGKIVLRKEATPTSITSWDSFVCESDQETHNSLVTYGTNAWKSTLIKKYFGYFGCTHPSPWKGYSSNQFAEESNDDSGENSPLPLVPFQKPSTSSGDLRTIGRRWPFLRWKRVFSSKSLTRKKIPCSISKQPMRHSSMAIHPDEKHDDNSAQKDDELLGTNGENGAIVPVGCISAFKELEHFLEKYSTCRLFTYQELLLATCNFQAERMVGKGGSSQVFRGSFPNKKELAVKILKPSGDVLKEFLAEIEIVTDINHKNIISLMGFCFEDNNLALVYDLLSRGSLEENLHGNKKDAIDFGWEMRYKVAMGVAEALNHLHNGSPQPVIHRDVKSSNILLSDEFEPQLADFGLASWASSAASYTVCTDVAGTFGYLAPEYFMHGKVTEKIDVYAFGVVLLELLSSRKPIDDRNPKGRESLVMWASPVLMEGKVSQLLDPTLGDDYDRNHIERMVLAATLCIKRAPQCRPPISIILKLLQGDIEVTKWAKQQVNSTTKSVVDDIQSHLNVAFLDADIHSVSSSTEQNVSMEEYLKGRCSCSPGFY</sequence>
<dbReference type="InterPro" id="IPR011009">
    <property type="entry name" value="Kinase-like_dom_sf"/>
</dbReference>
<evidence type="ECO:0000313" key="9">
    <source>
        <dbReference type="Proteomes" id="UP001279734"/>
    </source>
</evidence>
<organism evidence="8 9">
    <name type="scientific">Nepenthes gracilis</name>
    <name type="common">Slender pitcher plant</name>
    <dbReference type="NCBI Taxonomy" id="150966"/>
    <lineage>
        <taxon>Eukaryota</taxon>
        <taxon>Viridiplantae</taxon>
        <taxon>Streptophyta</taxon>
        <taxon>Embryophyta</taxon>
        <taxon>Tracheophyta</taxon>
        <taxon>Spermatophyta</taxon>
        <taxon>Magnoliopsida</taxon>
        <taxon>eudicotyledons</taxon>
        <taxon>Gunneridae</taxon>
        <taxon>Pentapetalae</taxon>
        <taxon>Caryophyllales</taxon>
        <taxon>Nepenthaceae</taxon>
        <taxon>Nepenthes</taxon>
    </lineage>
</organism>
<evidence type="ECO:0000256" key="5">
    <source>
        <dbReference type="PROSITE-ProRule" id="PRU10141"/>
    </source>
</evidence>
<gene>
    <name evidence="8" type="ORF">Nepgr_013222</name>
</gene>
<dbReference type="InterPro" id="IPR000719">
    <property type="entry name" value="Prot_kinase_dom"/>
</dbReference>
<dbReference type="GO" id="GO:0005524">
    <property type="term" value="F:ATP binding"/>
    <property type="evidence" value="ECO:0007669"/>
    <property type="project" value="UniProtKB-UniRule"/>
</dbReference>
<dbReference type="PANTHER" id="PTHR47987:SF5">
    <property type="entry name" value="PROTEIN KINASE DOMAIN-CONTAINING PROTEIN"/>
    <property type="match status" value="1"/>
</dbReference>
<feature type="region of interest" description="Disordered" evidence="6">
    <location>
        <begin position="126"/>
        <end position="157"/>
    </location>
</feature>
<dbReference type="Gene3D" id="3.30.200.20">
    <property type="entry name" value="Phosphorylase Kinase, domain 1"/>
    <property type="match status" value="1"/>
</dbReference>
<evidence type="ECO:0000256" key="6">
    <source>
        <dbReference type="SAM" id="MobiDB-lite"/>
    </source>
</evidence>
<protein>
    <recommendedName>
        <fullName evidence="7">Protein kinase domain-containing protein</fullName>
    </recommendedName>
</protein>